<dbReference type="GO" id="GO:1990904">
    <property type="term" value="C:ribonucleoprotein complex"/>
    <property type="evidence" value="ECO:0007669"/>
    <property type="project" value="UniProtKB-KW"/>
</dbReference>
<dbReference type="RefSeq" id="XP_013894756.1">
    <property type="nucleotide sequence ID" value="XM_014039302.1"/>
</dbReference>
<dbReference type="Gene3D" id="3.40.50.300">
    <property type="entry name" value="P-loop containing nucleotide triphosphate hydrolases"/>
    <property type="match status" value="1"/>
</dbReference>
<dbReference type="AlphaFoldDB" id="A0A0D2M334"/>
<keyword evidence="3" id="KW-0687">Ribonucleoprotein</keyword>
<feature type="domain" description="116kDa U5 small nuclear ribonucleoprotein component N-terminal" evidence="2">
    <location>
        <begin position="4"/>
        <end position="100"/>
    </location>
</feature>
<gene>
    <name evidence="3" type="ORF">MNEG_12227</name>
</gene>
<dbReference type="Pfam" id="PF16004">
    <property type="entry name" value="EFTUD2"/>
    <property type="match status" value="1"/>
</dbReference>
<feature type="compositionally biased region" description="Acidic residues" evidence="1">
    <location>
        <begin position="19"/>
        <end position="55"/>
    </location>
</feature>
<feature type="region of interest" description="Disordered" evidence="1">
    <location>
        <begin position="1"/>
        <end position="58"/>
    </location>
</feature>
<evidence type="ECO:0000259" key="2">
    <source>
        <dbReference type="Pfam" id="PF16004"/>
    </source>
</evidence>
<dbReference type="InterPro" id="IPR031950">
    <property type="entry name" value="EFTUD2_N"/>
</dbReference>
<proteinExistence type="predicted"/>
<name>A0A0D2M334_9CHLO</name>
<dbReference type="Proteomes" id="UP000054498">
    <property type="component" value="Unassembled WGS sequence"/>
</dbReference>
<keyword evidence="4" id="KW-1185">Reference proteome</keyword>
<reference evidence="3 4" key="1">
    <citation type="journal article" date="2013" name="BMC Genomics">
        <title>Reconstruction of the lipid metabolism for the microalga Monoraphidium neglectum from its genome sequence reveals characteristics suitable for biofuel production.</title>
        <authorList>
            <person name="Bogen C."/>
            <person name="Al-Dilaimi A."/>
            <person name="Albersmeier A."/>
            <person name="Wichmann J."/>
            <person name="Grundmann M."/>
            <person name="Rupp O."/>
            <person name="Lauersen K.J."/>
            <person name="Blifernez-Klassen O."/>
            <person name="Kalinowski J."/>
            <person name="Goesmann A."/>
            <person name="Mussgnug J.H."/>
            <person name="Kruse O."/>
        </authorList>
    </citation>
    <scope>NUCLEOTIDE SEQUENCE [LARGE SCALE GENOMIC DNA]</scope>
    <source>
        <strain evidence="3 4">SAG 48.87</strain>
    </source>
</reference>
<dbReference type="STRING" id="145388.A0A0D2M334"/>
<protein>
    <submittedName>
        <fullName evidence="3">U5 small nuclear ribonucleoprotein component</fullName>
    </submittedName>
</protein>
<evidence type="ECO:0000313" key="3">
    <source>
        <dbReference type="EMBL" id="KIY95736.1"/>
    </source>
</evidence>
<dbReference type="KEGG" id="mng:MNEG_12227"/>
<evidence type="ECO:0000256" key="1">
    <source>
        <dbReference type="SAM" id="MobiDB-lite"/>
    </source>
</evidence>
<sequence>MADDSLYDEFGNYVGPELSDSDQEEADAADGVVEDDHGDEDMEEADGQVDEEDEPAPGGQIVLAEDKKYYPSAEEVYGEGTETLPLEVPIIAPVKDKKHERLLSEPLPANFTPEFLATLMSNAELVRHVVVVGALHHGKTTVMDMLVEQVGSGAGVGVLVWVVVCG</sequence>
<dbReference type="OrthoDB" id="364892at2759"/>
<evidence type="ECO:0000313" key="4">
    <source>
        <dbReference type="Proteomes" id="UP000054498"/>
    </source>
</evidence>
<dbReference type="GeneID" id="25729568"/>
<dbReference type="EMBL" id="KK103351">
    <property type="protein sequence ID" value="KIY95736.1"/>
    <property type="molecule type" value="Genomic_DNA"/>
</dbReference>
<accession>A0A0D2M334</accession>
<dbReference type="InterPro" id="IPR027417">
    <property type="entry name" value="P-loop_NTPase"/>
</dbReference>
<dbReference type="SUPFAM" id="SSF52540">
    <property type="entry name" value="P-loop containing nucleoside triphosphate hydrolases"/>
    <property type="match status" value="1"/>
</dbReference>
<organism evidence="3 4">
    <name type="scientific">Monoraphidium neglectum</name>
    <dbReference type="NCBI Taxonomy" id="145388"/>
    <lineage>
        <taxon>Eukaryota</taxon>
        <taxon>Viridiplantae</taxon>
        <taxon>Chlorophyta</taxon>
        <taxon>core chlorophytes</taxon>
        <taxon>Chlorophyceae</taxon>
        <taxon>CS clade</taxon>
        <taxon>Sphaeropleales</taxon>
        <taxon>Selenastraceae</taxon>
        <taxon>Monoraphidium</taxon>
    </lineage>
</organism>